<comment type="similarity">
    <text evidence="1">Belongs to the UDP-glycosyltransferase family.</text>
</comment>
<dbReference type="GO" id="GO:0035251">
    <property type="term" value="F:UDP-glucosyltransferase activity"/>
    <property type="evidence" value="ECO:0007669"/>
    <property type="project" value="TreeGrafter"/>
</dbReference>
<dbReference type="SUPFAM" id="SSF53756">
    <property type="entry name" value="UDP-Glycosyltransferase/glycogen phosphorylase"/>
    <property type="match status" value="2"/>
</dbReference>
<evidence type="ECO:0000313" key="5">
    <source>
        <dbReference type="Proteomes" id="UP000501690"/>
    </source>
</evidence>
<proteinExistence type="inferred from homology"/>
<dbReference type="AlphaFoldDB" id="A0A4D6KVZ9"/>
<name>A0A4D6KVZ9_VIGUN</name>
<evidence type="ECO:0000313" key="4">
    <source>
        <dbReference type="EMBL" id="QCD81938.1"/>
    </source>
</evidence>
<keyword evidence="4" id="KW-0808">Transferase</keyword>
<keyword evidence="5" id="KW-1185">Reference proteome</keyword>
<gene>
    <name evidence="4" type="ORF">DEO72_LG2g2270</name>
</gene>
<evidence type="ECO:0000256" key="2">
    <source>
        <dbReference type="ARBA" id="ARBA00022676"/>
    </source>
</evidence>
<dbReference type="EMBL" id="CP039346">
    <property type="protein sequence ID" value="QCD81938.1"/>
    <property type="molecule type" value="Genomic_DNA"/>
</dbReference>
<dbReference type="PANTHER" id="PTHR48047">
    <property type="entry name" value="GLYCOSYLTRANSFERASE"/>
    <property type="match status" value="1"/>
</dbReference>
<evidence type="ECO:0000256" key="1">
    <source>
        <dbReference type="ARBA" id="ARBA00009995"/>
    </source>
</evidence>
<feature type="region of interest" description="Disordered" evidence="3">
    <location>
        <begin position="357"/>
        <end position="382"/>
    </location>
</feature>
<reference evidence="4 5" key="1">
    <citation type="submission" date="2019-04" db="EMBL/GenBank/DDBJ databases">
        <title>An improved genome assembly and genetic linkage map for asparagus bean, Vigna unguiculata ssp. sesquipedialis.</title>
        <authorList>
            <person name="Xia Q."/>
            <person name="Zhang R."/>
            <person name="Dong Y."/>
        </authorList>
    </citation>
    <scope>NUCLEOTIDE SEQUENCE [LARGE SCALE GENOMIC DNA]</scope>
    <source>
        <tissue evidence="4">Leaf</tissue>
    </source>
</reference>
<sequence length="396" mass="44438">MTKVISSFWLQVHNRDIYSRASSSFPFKPPQLQSATAHPHQISLVQLSRLVASRGQHVTIVTTPDNAELFQKTIDDDIAFDHHICVHVIKFPNTRVGLPEAVENLVSATMSTTAAKIHMAAHFIQPQIEAILKESHPNIFIPDILFTWSKDLSKTFQIQRLVFNPISIFDTVLAPGEEDVGDEDIAVSYTHLDVYKRQSLLQTVLAPGEEDVGDEDIAVSYTHLDVYKRQSLLQKTIDDDIAFDHHICVHVIKFPNTRVGLPEAVANLVSATMSTTAAQIHMAAHFIQPQIEAILKESHPNVFIPDILFTWSKDLSKTFQIQRLVFNPISIFDVCMIQAIKTPRSLSLRFCAVPDPRSPSPSHSPGETLAGFRSTRVSQRSRSLFSKMKRTIMESS</sequence>
<accession>A0A4D6KVZ9</accession>
<evidence type="ECO:0000256" key="3">
    <source>
        <dbReference type="SAM" id="MobiDB-lite"/>
    </source>
</evidence>
<dbReference type="PANTHER" id="PTHR48047:SF182">
    <property type="entry name" value="GLYCOSYLTRANSFERASE"/>
    <property type="match status" value="1"/>
</dbReference>
<dbReference type="Gene3D" id="3.40.50.2000">
    <property type="entry name" value="Glycogen Phosphorylase B"/>
    <property type="match status" value="2"/>
</dbReference>
<protein>
    <submittedName>
        <fullName evidence="4">UDP-glucosyl transferase 73C</fullName>
    </submittedName>
</protein>
<dbReference type="Proteomes" id="UP000501690">
    <property type="component" value="Linkage Group LG2"/>
</dbReference>
<organism evidence="4 5">
    <name type="scientific">Vigna unguiculata</name>
    <name type="common">Cowpea</name>
    <dbReference type="NCBI Taxonomy" id="3917"/>
    <lineage>
        <taxon>Eukaryota</taxon>
        <taxon>Viridiplantae</taxon>
        <taxon>Streptophyta</taxon>
        <taxon>Embryophyta</taxon>
        <taxon>Tracheophyta</taxon>
        <taxon>Spermatophyta</taxon>
        <taxon>Magnoliopsida</taxon>
        <taxon>eudicotyledons</taxon>
        <taxon>Gunneridae</taxon>
        <taxon>Pentapetalae</taxon>
        <taxon>rosids</taxon>
        <taxon>fabids</taxon>
        <taxon>Fabales</taxon>
        <taxon>Fabaceae</taxon>
        <taxon>Papilionoideae</taxon>
        <taxon>50 kb inversion clade</taxon>
        <taxon>NPAAA clade</taxon>
        <taxon>indigoferoid/millettioid clade</taxon>
        <taxon>Phaseoleae</taxon>
        <taxon>Vigna</taxon>
    </lineage>
</organism>
<keyword evidence="2" id="KW-0328">Glycosyltransferase</keyword>